<accession>A0AAW6DGL2</accession>
<evidence type="ECO:0000313" key="3">
    <source>
        <dbReference type="EMBL" id="MDB8688901.1"/>
    </source>
</evidence>
<name>A0AAW6DGL2_MEDGN</name>
<dbReference type="Gene3D" id="3.40.50.300">
    <property type="entry name" value="P-loop containing nucleotide triphosphate hydrolases"/>
    <property type="match status" value="1"/>
</dbReference>
<dbReference type="Pfam" id="PF13175">
    <property type="entry name" value="AAA_15"/>
    <property type="match status" value="1"/>
</dbReference>
<evidence type="ECO:0000259" key="2">
    <source>
        <dbReference type="Pfam" id="PF13476"/>
    </source>
</evidence>
<protein>
    <submittedName>
        <fullName evidence="3">AAA family ATPase</fullName>
    </submittedName>
</protein>
<dbReference type="RefSeq" id="WP_272108470.1">
    <property type="nucleotide sequence ID" value="NZ_JAQMLA010000153.1"/>
</dbReference>
<comment type="caution">
    <text evidence="3">The sequence shown here is derived from an EMBL/GenBank/DDBJ whole genome shotgun (WGS) entry which is preliminary data.</text>
</comment>
<dbReference type="InterPro" id="IPR038729">
    <property type="entry name" value="Rad50/SbcC_AAA"/>
</dbReference>
<feature type="domain" description="Endonuclease GajA/Old nuclease/RecF-like AAA" evidence="1">
    <location>
        <begin position="194"/>
        <end position="322"/>
    </location>
</feature>
<proteinExistence type="predicted"/>
<dbReference type="Pfam" id="PF13476">
    <property type="entry name" value="AAA_23"/>
    <property type="match status" value="1"/>
</dbReference>
<dbReference type="GO" id="GO:0016887">
    <property type="term" value="F:ATP hydrolysis activity"/>
    <property type="evidence" value="ECO:0007669"/>
    <property type="project" value="InterPro"/>
</dbReference>
<dbReference type="EMBL" id="JAQMLA010000153">
    <property type="protein sequence ID" value="MDB8688901.1"/>
    <property type="molecule type" value="Genomic_DNA"/>
</dbReference>
<dbReference type="InterPro" id="IPR041685">
    <property type="entry name" value="AAA_GajA/Old/RecF-like"/>
</dbReference>
<organism evidence="3 4">
    <name type="scientific">Mediterraneibacter gnavus</name>
    <name type="common">Ruminococcus gnavus</name>
    <dbReference type="NCBI Taxonomy" id="33038"/>
    <lineage>
        <taxon>Bacteria</taxon>
        <taxon>Bacillati</taxon>
        <taxon>Bacillota</taxon>
        <taxon>Clostridia</taxon>
        <taxon>Lachnospirales</taxon>
        <taxon>Lachnospiraceae</taxon>
        <taxon>Mediterraneibacter</taxon>
    </lineage>
</organism>
<dbReference type="SUPFAM" id="SSF52540">
    <property type="entry name" value="P-loop containing nucleoside triphosphate hydrolases"/>
    <property type="match status" value="1"/>
</dbReference>
<gene>
    <name evidence="3" type="ORF">PNW85_20130</name>
</gene>
<feature type="domain" description="Rad50/SbcC-type AAA" evidence="2">
    <location>
        <begin position="6"/>
        <end position="186"/>
    </location>
</feature>
<dbReference type="InterPro" id="IPR051396">
    <property type="entry name" value="Bact_Antivir_Def_Nuclease"/>
</dbReference>
<evidence type="ECO:0000313" key="4">
    <source>
        <dbReference type="Proteomes" id="UP001212160"/>
    </source>
</evidence>
<dbReference type="InterPro" id="IPR027417">
    <property type="entry name" value="P-loop_NTPase"/>
</dbReference>
<dbReference type="Proteomes" id="UP001212160">
    <property type="component" value="Unassembled WGS sequence"/>
</dbReference>
<dbReference type="PANTHER" id="PTHR43581">
    <property type="entry name" value="ATP/GTP PHOSPHATASE"/>
    <property type="match status" value="1"/>
</dbReference>
<evidence type="ECO:0000259" key="1">
    <source>
        <dbReference type="Pfam" id="PF13175"/>
    </source>
</evidence>
<dbReference type="PANTHER" id="PTHR43581:SF2">
    <property type="entry name" value="EXCINUCLEASE ATPASE SUBUNIT"/>
    <property type="match status" value="1"/>
</dbReference>
<dbReference type="GO" id="GO:0006302">
    <property type="term" value="P:double-strand break repair"/>
    <property type="evidence" value="ECO:0007669"/>
    <property type="project" value="InterPro"/>
</dbReference>
<reference evidence="3" key="1">
    <citation type="submission" date="2023-01" db="EMBL/GenBank/DDBJ databases">
        <title>Human gut microbiome strain richness.</title>
        <authorList>
            <person name="Chen-Liaw A."/>
        </authorList>
    </citation>
    <scope>NUCLEOTIDE SEQUENCE</scope>
    <source>
        <strain evidence="3">RTP21484st1_H11_RTP21484_190118</strain>
    </source>
</reference>
<dbReference type="AlphaFoldDB" id="A0AAW6DGL2"/>
<sequence>MIIKSVDIKNFRGIDHCTIKFKDGFNLVKGENGKGKTSILEAISVGLGGFVAGFSDVATRHFSKDEIRKVIELTGEGSCNEIYQVPTEVVLKAVLNGKEYEWTRGRTSVNASRSTIQPRDICKEAEKMSLNSEIEYPVLIYQGAGRVWSQKREKSENIFKKKYSRSAGYTDTLLEASNIKLLLNWCIKMEQVAWQKGHKIAEYEAVKKAVSDFMLYMNGEGNYQIFYDKQLEELMYVSDGVLLPVTSLSAGYQSLIWMVFDIAYRMAVLNPNKKEDICLTSGIVLIDEIDMHLHPKWQWNIINALRKTFPNIQFIATTHAPILFASAKNVWVVDVENEEYQYQYSHYGIDINTALQDYQETERIPMEIQKKVDEFYDALDDEKFDIAKQILEELEEKTAPQHSILIQMRTRYEFETMELKE</sequence>